<dbReference type="SUPFAM" id="SSF49785">
    <property type="entry name" value="Galactose-binding domain-like"/>
    <property type="match status" value="1"/>
</dbReference>
<name>A0A1M6X1E0_9FLAO</name>
<protein>
    <submittedName>
        <fullName evidence="7">Por secretion system C-terminal sorting domain-containing protein</fullName>
    </submittedName>
</protein>
<feature type="domain" description="CBM-cenC" evidence="4">
    <location>
        <begin position="21"/>
        <end position="159"/>
    </location>
</feature>
<evidence type="ECO:0000313" key="7">
    <source>
        <dbReference type="EMBL" id="SHK99817.1"/>
    </source>
</evidence>
<dbReference type="InterPro" id="IPR003305">
    <property type="entry name" value="CenC_carb-bd"/>
</dbReference>
<proteinExistence type="predicted"/>
<evidence type="ECO:0000313" key="9">
    <source>
        <dbReference type="Proteomes" id="UP000650994"/>
    </source>
</evidence>
<dbReference type="InterPro" id="IPR026444">
    <property type="entry name" value="Secre_tail"/>
</dbReference>
<organism evidence="7 8">
    <name type="scientific">Chishuiella changwenlii</name>
    <dbReference type="NCBI Taxonomy" id="1434701"/>
    <lineage>
        <taxon>Bacteria</taxon>
        <taxon>Pseudomonadati</taxon>
        <taxon>Bacteroidota</taxon>
        <taxon>Flavobacteriia</taxon>
        <taxon>Flavobacteriales</taxon>
        <taxon>Weeksellaceae</taxon>
        <taxon>Chishuiella</taxon>
    </lineage>
</organism>
<evidence type="ECO:0000256" key="3">
    <source>
        <dbReference type="SAM" id="SignalP"/>
    </source>
</evidence>
<reference evidence="8" key="2">
    <citation type="submission" date="2016-11" db="EMBL/GenBank/DDBJ databases">
        <authorList>
            <person name="Varghese N."/>
            <person name="Submissions S."/>
        </authorList>
    </citation>
    <scope>NUCLEOTIDE SEQUENCE [LARGE SCALE GENOMIC DNA]</scope>
    <source>
        <strain evidence="8">DSM 27989</strain>
    </source>
</reference>
<dbReference type="EMBL" id="BMFL01000009">
    <property type="protein sequence ID" value="GGE98424.1"/>
    <property type="molecule type" value="Genomic_DNA"/>
</dbReference>
<dbReference type="EMBL" id="FRBH01000005">
    <property type="protein sequence ID" value="SHK99817.1"/>
    <property type="molecule type" value="Genomic_DNA"/>
</dbReference>
<sequence>MKKLSTLFLSLTLTTISYAQQNLVENPGFETGEFSPWKKGPTARYTEPNISSTNSYNGSYHATYIDSPLNGFYQDVEISANTTYTLSFWYKAYGSGLGARLWSNFISVTNTTINLTTSNRDNPLRNNNRYLPKTEEWRQHTVVFTSPINIIKLRLAIRSYVNSTVSFDDFSLIEGTLSTVDHNDFQKKVKMNTIISDKLVLTLPSKSTVNIYTLNGELISSDRINNGEFINTQSLSKGVYIATVDNGLSKVTQRVIKK</sequence>
<dbReference type="NCBIfam" id="TIGR04183">
    <property type="entry name" value="Por_Secre_tail"/>
    <property type="match status" value="1"/>
</dbReference>
<evidence type="ECO:0000256" key="1">
    <source>
        <dbReference type="ARBA" id="ARBA00022729"/>
    </source>
</evidence>
<keyword evidence="2" id="KW-0378">Hydrolase</keyword>
<feature type="domain" description="Secretion system C-terminal sorting" evidence="5">
    <location>
        <begin position="205"/>
        <end position="256"/>
    </location>
</feature>
<dbReference type="Pfam" id="PF18962">
    <property type="entry name" value="Por_Secre_tail"/>
    <property type="match status" value="1"/>
</dbReference>
<dbReference type="OrthoDB" id="1465721at2"/>
<evidence type="ECO:0000259" key="5">
    <source>
        <dbReference type="Pfam" id="PF18962"/>
    </source>
</evidence>
<dbReference type="GO" id="GO:0016798">
    <property type="term" value="F:hydrolase activity, acting on glycosyl bonds"/>
    <property type="evidence" value="ECO:0007669"/>
    <property type="project" value="InterPro"/>
</dbReference>
<dbReference type="Proteomes" id="UP000184120">
    <property type="component" value="Unassembled WGS sequence"/>
</dbReference>
<gene>
    <name evidence="6" type="ORF">GCM10010984_15030</name>
    <name evidence="7" type="ORF">SAMN05443634_10574</name>
</gene>
<feature type="chain" id="PRO_5012138708" evidence="3">
    <location>
        <begin position="20"/>
        <end position="258"/>
    </location>
</feature>
<dbReference type="InterPro" id="IPR008979">
    <property type="entry name" value="Galactose-bd-like_sf"/>
</dbReference>
<dbReference type="Pfam" id="PF02018">
    <property type="entry name" value="CBM_4_9"/>
    <property type="match status" value="1"/>
</dbReference>
<reference evidence="7" key="3">
    <citation type="submission" date="2016-11" db="EMBL/GenBank/DDBJ databases">
        <authorList>
            <person name="Jaros S."/>
            <person name="Januszkiewicz K."/>
            <person name="Wedrychowicz H."/>
        </authorList>
    </citation>
    <scope>NUCLEOTIDE SEQUENCE [LARGE SCALE GENOMIC DNA]</scope>
    <source>
        <strain evidence="7">DSM 27989</strain>
    </source>
</reference>
<dbReference type="STRING" id="1434701.SAMN05443634_10574"/>
<reference evidence="6" key="1">
    <citation type="journal article" date="2014" name="Int. J. Syst. Evol. Microbiol.">
        <title>Complete genome of a new Firmicutes species belonging to the dominant human colonic microbiota ('Ruminococcus bicirculans') reveals two chromosomes and a selective capacity to utilize plant glucans.</title>
        <authorList>
            <consortium name="NISC Comparative Sequencing Program"/>
            <person name="Wegmann U."/>
            <person name="Louis P."/>
            <person name="Goesmann A."/>
            <person name="Henrissat B."/>
            <person name="Duncan S.H."/>
            <person name="Flint H.J."/>
        </authorList>
    </citation>
    <scope>NUCLEOTIDE SEQUENCE</scope>
    <source>
        <strain evidence="6">CGMCC 1.12707</strain>
    </source>
</reference>
<accession>A0A1M6X1E0</accession>
<evidence type="ECO:0000256" key="2">
    <source>
        <dbReference type="ARBA" id="ARBA00022801"/>
    </source>
</evidence>
<evidence type="ECO:0000313" key="6">
    <source>
        <dbReference type="EMBL" id="GGE98424.1"/>
    </source>
</evidence>
<keyword evidence="9" id="KW-1185">Reference proteome</keyword>
<dbReference type="Proteomes" id="UP000650994">
    <property type="component" value="Unassembled WGS sequence"/>
</dbReference>
<feature type="signal peptide" evidence="3">
    <location>
        <begin position="1"/>
        <end position="19"/>
    </location>
</feature>
<reference evidence="9" key="4">
    <citation type="journal article" date="2019" name="Int. J. Syst. Evol. Microbiol.">
        <title>The Global Catalogue of Microorganisms (GCM) 10K type strain sequencing project: providing services to taxonomists for standard genome sequencing and annotation.</title>
        <authorList>
            <consortium name="The Broad Institute Genomics Platform"/>
            <consortium name="The Broad Institute Genome Sequencing Center for Infectious Disease"/>
            <person name="Wu L."/>
            <person name="Ma J."/>
        </authorList>
    </citation>
    <scope>NUCLEOTIDE SEQUENCE [LARGE SCALE GENOMIC DNA]</scope>
    <source>
        <strain evidence="9">CGMCC 1.12707</strain>
    </source>
</reference>
<evidence type="ECO:0000313" key="8">
    <source>
        <dbReference type="Proteomes" id="UP000184120"/>
    </source>
</evidence>
<keyword evidence="1 3" id="KW-0732">Signal</keyword>
<evidence type="ECO:0000259" key="4">
    <source>
        <dbReference type="Pfam" id="PF02018"/>
    </source>
</evidence>
<reference evidence="6" key="5">
    <citation type="submission" date="2024-05" db="EMBL/GenBank/DDBJ databases">
        <authorList>
            <person name="Sun Q."/>
            <person name="Zhou Y."/>
        </authorList>
    </citation>
    <scope>NUCLEOTIDE SEQUENCE</scope>
    <source>
        <strain evidence="6">CGMCC 1.12707</strain>
    </source>
</reference>
<dbReference type="RefSeq" id="WP_072931024.1">
    <property type="nucleotide sequence ID" value="NZ_BMFL01000009.1"/>
</dbReference>
<dbReference type="AlphaFoldDB" id="A0A1M6X1E0"/>
<dbReference type="Gene3D" id="2.60.120.260">
    <property type="entry name" value="Galactose-binding domain-like"/>
    <property type="match status" value="1"/>
</dbReference>